<evidence type="ECO:0000256" key="3">
    <source>
        <dbReference type="ARBA" id="ARBA00022722"/>
    </source>
</evidence>
<dbReference type="GO" id="GO:0003723">
    <property type="term" value="F:RNA binding"/>
    <property type="evidence" value="ECO:0007669"/>
    <property type="project" value="TreeGrafter"/>
</dbReference>
<dbReference type="EMBL" id="OD019678">
    <property type="protein sequence ID" value="CAD7419079.1"/>
    <property type="molecule type" value="Genomic_DNA"/>
</dbReference>
<keyword evidence="3" id="KW-0540">Nuclease</keyword>
<dbReference type="GO" id="GO:0006397">
    <property type="term" value="P:mRNA processing"/>
    <property type="evidence" value="ECO:0007669"/>
    <property type="project" value="UniProtKB-KW"/>
</dbReference>
<accession>A0A7R9HFB2</accession>
<keyword evidence="4" id="KW-0378">Hydrolase</keyword>
<dbReference type="GO" id="GO:0004534">
    <property type="term" value="F:5'-3' RNA exonuclease activity"/>
    <property type="evidence" value="ECO:0007669"/>
    <property type="project" value="TreeGrafter"/>
</dbReference>
<dbReference type="FunFam" id="1.25.40.1050:FF:000002">
    <property type="entry name" value="5'-3' exoribonuclease"/>
    <property type="match status" value="1"/>
</dbReference>
<reference evidence="7" key="1">
    <citation type="submission" date="2020-11" db="EMBL/GenBank/DDBJ databases">
        <authorList>
            <person name="Tran Van P."/>
        </authorList>
    </citation>
    <scope>NUCLEOTIDE SEQUENCE</scope>
</reference>
<dbReference type="PANTHER" id="PTHR12341:SF41">
    <property type="entry name" value="5'-3' EXORIBONUCLEASE 2"/>
    <property type="match status" value="1"/>
</dbReference>
<dbReference type="InterPro" id="IPR041412">
    <property type="entry name" value="Xrn1_helical"/>
</dbReference>
<dbReference type="Gene3D" id="1.25.40.1050">
    <property type="match status" value="1"/>
</dbReference>
<comment type="similarity">
    <text evidence="1">Belongs to the 5'-3' exonuclease family. XRN2/RAT1 subfamily.</text>
</comment>
<name>A0A7R9HFB2_TIMPO</name>
<dbReference type="InterPro" id="IPR027073">
    <property type="entry name" value="5_3_exoribonuclease"/>
</dbReference>
<keyword evidence="5" id="KW-0269">Exonuclease</keyword>
<dbReference type="AlphaFoldDB" id="A0A7R9HFB2"/>
<sequence>MGVFPAASSSHVPSPWAVLMSDPDSPIIDFYPEDFKIDLNGKKFAWQGVALLPFVDEKRLFKALEPYYESLTAAEKRRNVRGDDRLYVCLENSGYSFVKGLYENNLELHCETEICIDGMRGTVLIAEDCVRQGG</sequence>
<gene>
    <name evidence="7" type="ORF">TPSB3V08_LOCUS12780</name>
</gene>
<dbReference type="Pfam" id="PF17846">
    <property type="entry name" value="XRN_M"/>
    <property type="match status" value="1"/>
</dbReference>
<keyword evidence="2" id="KW-0507">mRNA processing</keyword>
<dbReference type="GO" id="GO:0005634">
    <property type="term" value="C:nucleus"/>
    <property type="evidence" value="ECO:0007669"/>
    <property type="project" value="TreeGrafter"/>
</dbReference>
<evidence type="ECO:0000313" key="7">
    <source>
        <dbReference type="EMBL" id="CAD7419079.1"/>
    </source>
</evidence>
<evidence type="ECO:0000259" key="6">
    <source>
        <dbReference type="Pfam" id="PF17846"/>
    </source>
</evidence>
<feature type="domain" description="Xrn1 helical" evidence="6">
    <location>
        <begin position="1"/>
        <end position="130"/>
    </location>
</feature>
<dbReference type="GO" id="GO:0000956">
    <property type="term" value="P:nuclear-transcribed mRNA catabolic process"/>
    <property type="evidence" value="ECO:0007669"/>
    <property type="project" value="TreeGrafter"/>
</dbReference>
<protein>
    <recommendedName>
        <fullName evidence="6">Xrn1 helical domain-containing protein</fullName>
    </recommendedName>
</protein>
<organism evidence="7">
    <name type="scientific">Timema poppense</name>
    <name type="common">Walking stick</name>
    <dbReference type="NCBI Taxonomy" id="170557"/>
    <lineage>
        <taxon>Eukaryota</taxon>
        <taxon>Metazoa</taxon>
        <taxon>Ecdysozoa</taxon>
        <taxon>Arthropoda</taxon>
        <taxon>Hexapoda</taxon>
        <taxon>Insecta</taxon>
        <taxon>Pterygota</taxon>
        <taxon>Neoptera</taxon>
        <taxon>Polyneoptera</taxon>
        <taxon>Phasmatodea</taxon>
        <taxon>Timematodea</taxon>
        <taxon>Timematoidea</taxon>
        <taxon>Timematidae</taxon>
        <taxon>Timema</taxon>
    </lineage>
</organism>
<evidence type="ECO:0000256" key="4">
    <source>
        <dbReference type="ARBA" id="ARBA00022801"/>
    </source>
</evidence>
<proteinExistence type="inferred from homology"/>
<evidence type="ECO:0000256" key="2">
    <source>
        <dbReference type="ARBA" id="ARBA00022664"/>
    </source>
</evidence>
<evidence type="ECO:0000256" key="5">
    <source>
        <dbReference type="ARBA" id="ARBA00022839"/>
    </source>
</evidence>
<dbReference type="PANTHER" id="PTHR12341">
    <property type="entry name" value="5'-&gt;3' EXORIBONUCLEASE"/>
    <property type="match status" value="1"/>
</dbReference>
<evidence type="ECO:0000256" key="1">
    <source>
        <dbReference type="ARBA" id="ARBA00006994"/>
    </source>
</evidence>